<accession>A0AA85JWN4</accession>
<feature type="region of interest" description="Disordered" evidence="1">
    <location>
        <begin position="125"/>
        <end position="190"/>
    </location>
</feature>
<evidence type="ECO:0000313" key="3">
    <source>
        <dbReference type="WBParaSite" id="TREG1_55640.1"/>
    </source>
</evidence>
<feature type="compositionally biased region" description="Low complexity" evidence="1">
    <location>
        <begin position="126"/>
        <end position="141"/>
    </location>
</feature>
<dbReference type="AlphaFoldDB" id="A0AA85JWN4"/>
<proteinExistence type="predicted"/>
<evidence type="ECO:0000256" key="1">
    <source>
        <dbReference type="SAM" id="MobiDB-lite"/>
    </source>
</evidence>
<reference evidence="3" key="2">
    <citation type="submission" date="2023-11" db="UniProtKB">
        <authorList>
            <consortium name="WormBaseParasite"/>
        </authorList>
    </citation>
    <scope>IDENTIFICATION</scope>
</reference>
<feature type="compositionally biased region" description="Polar residues" evidence="1">
    <location>
        <begin position="153"/>
        <end position="162"/>
    </location>
</feature>
<reference evidence="2" key="1">
    <citation type="submission" date="2022-06" db="EMBL/GenBank/DDBJ databases">
        <authorList>
            <person name="Berger JAMES D."/>
            <person name="Berger JAMES D."/>
        </authorList>
    </citation>
    <scope>NUCLEOTIDE SEQUENCE [LARGE SCALE GENOMIC DNA]</scope>
</reference>
<dbReference type="Proteomes" id="UP000050795">
    <property type="component" value="Unassembled WGS sequence"/>
</dbReference>
<keyword evidence="2" id="KW-1185">Reference proteome</keyword>
<name>A0AA85JWN4_TRIRE</name>
<dbReference type="WBParaSite" id="TREG1_55640.1">
    <property type="protein sequence ID" value="TREG1_55640.1"/>
    <property type="gene ID" value="TREG1_55640"/>
</dbReference>
<evidence type="ECO:0000313" key="2">
    <source>
        <dbReference type="Proteomes" id="UP000050795"/>
    </source>
</evidence>
<sequence length="205" mass="22762">MFTFRTFSLISNVCSSTQCSYPFSSYTELELSLFKNEYVDEPEESQTVQGFMDELFGESSRSEVDRVPLSATSADSLSMQSGMCETSVNNRFQNNYMLPRYLADDMNRCANEGLCSSKRSTKFNRSNDSGISFSSRSSEPSTPLTYSGEHVGQLTSTSNQSETVSTTKSVSKFPSALASSSSTSSKSVSHLDRMIKLQEELMQLR</sequence>
<protein>
    <submittedName>
        <fullName evidence="3">Uncharacterized protein</fullName>
    </submittedName>
</protein>
<feature type="compositionally biased region" description="Low complexity" evidence="1">
    <location>
        <begin position="163"/>
        <end position="188"/>
    </location>
</feature>
<organism evidence="2 3">
    <name type="scientific">Trichobilharzia regenti</name>
    <name type="common">Nasal bird schistosome</name>
    <dbReference type="NCBI Taxonomy" id="157069"/>
    <lineage>
        <taxon>Eukaryota</taxon>
        <taxon>Metazoa</taxon>
        <taxon>Spiralia</taxon>
        <taxon>Lophotrochozoa</taxon>
        <taxon>Platyhelminthes</taxon>
        <taxon>Trematoda</taxon>
        <taxon>Digenea</taxon>
        <taxon>Strigeidida</taxon>
        <taxon>Schistosomatoidea</taxon>
        <taxon>Schistosomatidae</taxon>
        <taxon>Trichobilharzia</taxon>
    </lineage>
</organism>